<gene>
    <name evidence="1" type="ORF">QO018_003730</name>
</gene>
<name>A0ABU0MN12_9PROT</name>
<dbReference type="Proteomes" id="UP001244552">
    <property type="component" value="Unassembled WGS sequence"/>
</dbReference>
<dbReference type="EMBL" id="JAUSVU010000014">
    <property type="protein sequence ID" value="MDQ0534853.1"/>
    <property type="molecule type" value="Genomic_DNA"/>
</dbReference>
<sequence length="159" mass="16580">MVGIKGFGGALPLLSALTPVKGIPAPPNPDMLEKVAVATKRMNAAPDSAATAEFLAVQAHSVIRKDGRIAAIQWRDGTTEIRSPGGQGWDKERLIRQGLATGLSKDELNDLYVRDLARTLGAGVAVDRYGGRADAPTRGELVNSAAAGPARGQRLSVTA</sequence>
<comment type="caution">
    <text evidence="1">The sequence shown here is derived from an EMBL/GenBank/DDBJ whole genome shotgun (WGS) entry which is preliminary data.</text>
</comment>
<accession>A0ABU0MN12</accession>
<evidence type="ECO:0000313" key="2">
    <source>
        <dbReference type="Proteomes" id="UP001244552"/>
    </source>
</evidence>
<keyword evidence="2" id="KW-1185">Reference proteome</keyword>
<evidence type="ECO:0000313" key="1">
    <source>
        <dbReference type="EMBL" id="MDQ0534853.1"/>
    </source>
</evidence>
<organism evidence="1 2">
    <name type="scientific">Azospirillum picis</name>
    <dbReference type="NCBI Taxonomy" id="488438"/>
    <lineage>
        <taxon>Bacteria</taxon>
        <taxon>Pseudomonadati</taxon>
        <taxon>Pseudomonadota</taxon>
        <taxon>Alphaproteobacteria</taxon>
        <taxon>Rhodospirillales</taxon>
        <taxon>Azospirillaceae</taxon>
        <taxon>Azospirillum</taxon>
    </lineage>
</organism>
<protein>
    <submittedName>
        <fullName evidence="1">Uncharacterized protein</fullName>
    </submittedName>
</protein>
<dbReference type="RefSeq" id="WP_209984877.1">
    <property type="nucleotide sequence ID" value="NZ_JAGINO010000015.1"/>
</dbReference>
<proteinExistence type="predicted"/>
<reference evidence="1 2" key="1">
    <citation type="submission" date="2023-07" db="EMBL/GenBank/DDBJ databases">
        <title>Genomic Encyclopedia of Type Strains, Phase IV (KMG-IV): sequencing the most valuable type-strain genomes for metagenomic binning, comparative biology and taxonomic classification.</title>
        <authorList>
            <person name="Goeker M."/>
        </authorList>
    </citation>
    <scope>NUCLEOTIDE SEQUENCE [LARGE SCALE GENOMIC DNA]</scope>
    <source>
        <strain evidence="1 2">DSM 19922</strain>
    </source>
</reference>